<feature type="compositionally biased region" description="Basic residues" evidence="5">
    <location>
        <begin position="1"/>
        <end position="21"/>
    </location>
</feature>
<dbReference type="Proteomes" id="UP000529310">
    <property type="component" value="Unassembled WGS sequence"/>
</dbReference>
<dbReference type="GO" id="GO:0032993">
    <property type="term" value="C:protein-DNA complex"/>
    <property type="evidence" value="ECO:0007669"/>
    <property type="project" value="TreeGrafter"/>
</dbReference>
<comment type="caution">
    <text evidence="7">The sequence shown here is derived from an EMBL/GenBank/DDBJ whole genome shotgun (WGS) entry which is preliminary data.</text>
</comment>
<dbReference type="GO" id="GO:0003700">
    <property type="term" value="F:DNA-binding transcription factor activity"/>
    <property type="evidence" value="ECO:0007669"/>
    <property type="project" value="TreeGrafter"/>
</dbReference>
<dbReference type="EMBL" id="JACHWQ010000002">
    <property type="protein sequence ID" value="MBB2975329.1"/>
    <property type="molecule type" value="Genomic_DNA"/>
</dbReference>
<evidence type="ECO:0000256" key="5">
    <source>
        <dbReference type="SAM" id="MobiDB-lite"/>
    </source>
</evidence>
<evidence type="ECO:0000256" key="2">
    <source>
        <dbReference type="ARBA" id="ARBA00023015"/>
    </source>
</evidence>
<sequence length="245" mass="25630">MANGRKHAAGGRGKLPRKARVGRAPTPARASVKRSAKPTASPAPTPEVIGLFRLGVIPGATPGKWIDAWKERMPRAPLELIALDVAAQRAALDDGRVDAALVRVPISAEGLHLISLYDEVAVVVTSIDSSLTVAEELEISDLAGEVYVVPEDAALRLDIPGVKAPRFAPPTTTEDAVATVAAGVGFLVVPMSIARLYQRKDLASRPLRGAGTSTVALAWPAERTTAAVEAFVGIVRGRTANSSRA</sequence>
<dbReference type="PANTHER" id="PTHR30346:SF0">
    <property type="entry name" value="HCA OPERON TRANSCRIPTIONAL ACTIVATOR HCAR"/>
    <property type="match status" value="1"/>
</dbReference>
<dbReference type="Pfam" id="PF03466">
    <property type="entry name" value="LysR_substrate"/>
    <property type="match status" value="1"/>
</dbReference>
<evidence type="ECO:0000313" key="7">
    <source>
        <dbReference type="EMBL" id="MBB2975329.1"/>
    </source>
</evidence>
<dbReference type="Gene3D" id="3.40.190.10">
    <property type="entry name" value="Periplasmic binding protein-like II"/>
    <property type="match status" value="2"/>
</dbReference>
<proteinExistence type="inferred from homology"/>
<protein>
    <recommendedName>
        <fullName evidence="6">LysR substrate-binding domain-containing protein</fullName>
    </recommendedName>
</protein>
<keyword evidence="2" id="KW-0805">Transcription regulation</keyword>
<keyword evidence="4" id="KW-0804">Transcription</keyword>
<feature type="domain" description="LysR substrate-binding" evidence="6">
    <location>
        <begin position="50"/>
        <end position="238"/>
    </location>
</feature>
<reference evidence="7 8" key="1">
    <citation type="submission" date="2020-08" db="EMBL/GenBank/DDBJ databases">
        <title>Sequencing the genomes of 1000 actinobacteria strains.</title>
        <authorList>
            <person name="Klenk H.-P."/>
        </authorList>
    </citation>
    <scope>NUCLEOTIDE SEQUENCE [LARGE SCALE GENOMIC DNA]</scope>
    <source>
        <strain evidence="7 8">DSM 27099</strain>
    </source>
</reference>
<name>A0A7W4V239_9MICO</name>
<evidence type="ECO:0000256" key="3">
    <source>
        <dbReference type="ARBA" id="ARBA00023125"/>
    </source>
</evidence>
<keyword evidence="8" id="KW-1185">Reference proteome</keyword>
<comment type="similarity">
    <text evidence="1">Belongs to the LysR transcriptional regulatory family.</text>
</comment>
<feature type="region of interest" description="Disordered" evidence="5">
    <location>
        <begin position="1"/>
        <end position="44"/>
    </location>
</feature>
<dbReference type="PANTHER" id="PTHR30346">
    <property type="entry name" value="TRANSCRIPTIONAL DUAL REGULATOR HCAR-RELATED"/>
    <property type="match status" value="1"/>
</dbReference>
<dbReference type="AlphaFoldDB" id="A0A7W4V239"/>
<accession>A0A7W4V239</accession>
<evidence type="ECO:0000259" key="6">
    <source>
        <dbReference type="Pfam" id="PF03466"/>
    </source>
</evidence>
<evidence type="ECO:0000256" key="1">
    <source>
        <dbReference type="ARBA" id="ARBA00009437"/>
    </source>
</evidence>
<organism evidence="7 8">
    <name type="scientific">Microbacterium endophyticum</name>
    <dbReference type="NCBI Taxonomy" id="1526412"/>
    <lineage>
        <taxon>Bacteria</taxon>
        <taxon>Bacillati</taxon>
        <taxon>Actinomycetota</taxon>
        <taxon>Actinomycetes</taxon>
        <taxon>Micrococcales</taxon>
        <taxon>Microbacteriaceae</taxon>
        <taxon>Microbacterium</taxon>
    </lineage>
</organism>
<dbReference type="GO" id="GO:0003677">
    <property type="term" value="F:DNA binding"/>
    <property type="evidence" value="ECO:0007669"/>
    <property type="project" value="UniProtKB-KW"/>
</dbReference>
<evidence type="ECO:0000256" key="4">
    <source>
        <dbReference type="ARBA" id="ARBA00023163"/>
    </source>
</evidence>
<keyword evidence="3" id="KW-0238">DNA-binding</keyword>
<dbReference type="SUPFAM" id="SSF53850">
    <property type="entry name" value="Periplasmic binding protein-like II"/>
    <property type="match status" value="1"/>
</dbReference>
<gene>
    <name evidence="7" type="ORF">FHX49_000895</name>
</gene>
<dbReference type="RefSeq" id="WP_241246291.1">
    <property type="nucleotide sequence ID" value="NZ_CP049255.1"/>
</dbReference>
<evidence type="ECO:0000313" key="8">
    <source>
        <dbReference type="Proteomes" id="UP000529310"/>
    </source>
</evidence>
<dbReference type="InterPro" id="IPR005119">
    <property type="entry name" value="LysR_subst-bd"/>
</dbReference>